<dbReference type="eggNOG" id="COG5001">
    <property type="taxonomic scope" value="Bacteria"/>
</dbReference>
<evidence type="ECO:0000259" key="5">
    <source>
        <dbReference type="PROSITE" id="PS50887"/>
    </source>
</evidence>
<dbReference type="KEGG" id="lch:Lcho_2068"/>
<dbReference type="PANTHER" id="PTHR44757">
    <property type="entry name" value="DIGUANYLATE CYCLASE DGCP"/>
    <property type="match status" value="1"/>
</dbReference>
<dbReference type="CDD" id="cd00130">
    <property type="entry name" value="PAS"/>
    <property type="match status" value="1"/>
</dbReference>
<dbReference type="InterPro" id="IPR043128">
    <property type="entry name" value="Rev_trsase/Diguanyl_cyclase"/>
</dbReference>
<dbReference type="CDD" id="cd01949">
    <property type="entry name" value="GGDEF"/>
    <property type="match status" value="1"/>
</dbReference>
<dbReference type="Gene3D" id="3.30.70.270">
    <property type="match status" value="1"/>
</dbReference>
<dbReference type="InterPro" id="IPR035919">
    <property type="entry name" value="EAL_sf"/>
</dbReference>
<feature type="domain" description="GGDEF" evidence="5">
    <location>
        <begin position="327"/>
        <end position="460"/>
    </location>
</feature>
<name>B1Y236_LEPCP</name>
<feature type="domain" description="EAL" evidence="4">
    <location>
        <begin position="469"/>
        <end position="721"/>
    </location>
</feature>
<dbReference type="SUPFAM" id="SSF141868">
    <property type="entry name" value="EAL domain-like"/>
    <property type="match status" value="1"/>
</dbReference>
<dbReference type="InterPro" id="IPR029787">
    <property type="entry name" value="Nucleotide_cyclase"/>
</dbReference>
<dbReference type="EMBL" id="CP001013">
    <property type="protein sequence ID" value="ACB34335.1"/>
    <property type="molecule type" value="Genomic_DNA"/>
</dbReference>
<dbReference type="RefSeq" id="WP_012347095.1">
    <property type="nucleotide sequence ID" value="NC_010524.1"/>
</dbReference>
<protein>
    <submittedName>
        <fullName evidence="6">Diguanylate cyclase/phosphodiesterase with PAS/PAC sensor(S)</fullName>
    </submittedName>
</protein>
<dbReference type="InterPro" id="IPR000700">
    <property type="entry name" value="PAS-assoc_C"/>
</dbReference>
<proteinExistence type="predicted"/>
<gene>
    <name evidence="6" type="ordered locus">Lcho_2068</name>
</gene>
<dbReference type="Proteomes" id="UP000001693">
    <property type="component" value="Chromosome"/>
</dbReference>
<dbReference type="PANTHER" id="PTHR44757:SF2">
    <property type="entry name" value="BIOFILM ARCHITECTURE MAINTENANCE PROTEIN MBAA"/>
    <property type="match status" value="1"/>
</dbReference>
<dbReference type="SMART" id="SM00052">
    <property type="entry name" value="EAL"/>
    <property type="match status" value="1"/>
</dbReference>
<dbReference type="InterPro" id="IPR013656">
    <property type="entry name" value="PAS_4"/>
</dbReference>
<dbReference type="PROSITE" id="PS50883">
    <property type="entry name" value="EAL"/>
    <property type="match status" value="1"/>
</dbReference>
<dbReference type="Pfam" id="PF00990">
    <property type="entry name" value="GGDEF"/>
    <property type="match status" value="1"/>
</dbReference>
<evidence type="ECO:0000313" key="6">
    <source>
        <dbReference type="EMBL" id="ACB34335.1"/>
    </source>
</evidence>
<keyword evidence="1" id="KW-0175">Coiled coil</keyword>
<dbReference type="NCBIfam" id="TIGR00229">
    <property type="entry name" value="sensory_box"/>
    <property type="match status" value="1"/>
</dbReference>
<dbReference type="STRING" id="395495.Lcho_2068"/>
<dbReference type="InterPro" id="IPR001633">
    <property type="entry name" value="EAL_dom"/>
</dbReference>
<dbReference type="InterPro" id="IPR035965">
    <property type="entry name" value="PAS-like_dom_sf"/>
</dbReference>
<dbReference type="SUPFAM" id="SSF55785">
    <property type="entry name" value="PYP-like sensor domain (PAS domain)"/>
    <property type="match status" value="2"/>
</dbReference>
<dbReference type="NCBIfam" id="TIGR00254">
    <property type="entry name" value="GGDEF"/>
    <property type="match status" value="1"/>
</dbReference>
<dbReference type="PROSITE" id="PS50113">
    <property type="entry name" value="PAC"/>
    <property type="match status" value="1"/>
</dbReference>
<reference evidence="6 7" key="1">
    <citation type="submission" date="2008-03" db="EMBL/GenBank/DDBJ databases">
        <title>Complete sequence of Leptothrix cholodnii SP-6.</title>
        <authorList>
            <consortium name="US DOE Joint Genome Institute"/>
            <person name="Copeland A."/>
            <person name="Lucas S."/>
            <person name="Lapidus A."/>
            <person name="Glavina del Rio T."/>
            <person name="Dalin E."/>
            <person name="Tice H."/>
            <person name="Bruce D."/>
            <person name="Goodwin L."/>
            <person name="Pitluck S."/>
            <person name="Chertkov O."/>
            <person name="Brettin T."/>
            <person name="Detter J.C."/>
            <person name="Han C."/>
            <person name="Kuske C.R."/>
            <person name="Schmutz J."/>
            <person name="Larimer F."/>
            <person name="Land M."/>
            <person name="Hauser L."/>
            <person name="Kyrpides N."/>
            <person name="Lykidis A."/>
            <person name="Emerson D."/>
            <person name="Richardson P."/>
        </authorList>
    </citation>
    <scope>NUCLEOTIDE SEQUENCE [LARGE SCALE GENOMIC DNA]</scope>
    <source>
        <strain evidence="7">ATCC 51168 / LMG 8142 / SP-6</strain>
    </source>
</reference>
<dbReference type="CDD" id="cd01948">
    <property type="entry name" value="EAL"/>
    <property type="match status" value="1"/>
</dbReference>
<dbReference type="AlphaFoldDB" id="B1Y236"/>
<dbReference type="InterPro" id="IPR000014">
    <property type="entry name" value="PAS"/>
</dbReference>
<feature type="domain" description="PAS" evidence="2">
    <location>
        <begin position="181"/>
        <end position="225"/>
    </location>
</feature>
<evidence type="ECO:0000256" key="1">
    <source>
        <dbReference type="SAM" id="Coils"/>
    </source>
</evidence>
<dbReference type="InterPro" id="IPR052155">
    <property type="entry name" value="Biofilm_reg_signaling"/>
</dbReference>
<feature type="coiled-coil region" evidence="1">
    <location>
        <begin position="21"/>
        <end position="55"/>
    </location>
</feature>
<dbReference type="HOGENOM" id="CLU_000445_70_20_4"/>
<dbReference type="eggNOG" id="COG2202">
    <property type="taxonomic scope" value="Bacteria"/>
</dbReference>
<feature type="domain" description="PAC" evidence="3">
    <location>
        <begin position="130"/>
        <end position="184"/>
    </location>
</feature>
<dbReference type="PROSITE" id="PS50887">
    <property type="entry name" value="GGDEF"/>
    <property type="match status" value="1"/>
</dbReference>
<dbReference type="SUPFAM" id="SSF55073">
    <property type="entry name" value="Nucleotide cyclase"/>
    <property type="match status" value="1"/>
</dbReference>
<organism evidence="6 7">
    <name type="scientific">Leptothrix cholodnii (strain ATCC 51168 / LMG 8142 / SP-6)</name>
    <name type="common">Leptothrix discophora (strain SP-6)</name>
    <dbReference type="NCBI Taxonomy" id="395495"/>
    <lineage>
        <taxon>Bacteria</taxon>
        <taxon>Pseudomonadati</taxon>
        <taxon>Pseudomonadota</taxon>
        <taxon>Betaproteobacteria</taxon>
        <taxon>Burkholderiales</taxon>
        <taxon>Sphaerotilaceae</taxon>
        <taxon>Leptothrix</taxon>
    </lineage>
</organism>
<dbReference type="OrthoDB" id="9813903at2"/>
<dbReference type="Gene3D" id="3.20.20.450">
    <property type="entry name" value="EAL domain"/>
    <property type="match status" value="1"/>
</dbReference>
<evidence type="ECO:0000259" key="2">
    <source>
        <dbReference type="PROSITE" id="PS50112"/>
    </source>
</evidence>
<evidence type="ECO:0000259" key="3">
    <source>
        <dbReference type="PROSITE" id="PS50113"/>
    </source>
</evidence>
<dbReference type="Pfam" id="PF00563">
    <property type="entry name" value="EAL"/>
    <property type="match status" value="1"/>
</dbReference>
<evidence type="ECO:0000259" key="4">
    <source>
        <dbReference type="PROSITE" id="PS50883"/>
    </source>
</evidence>
<dbReference type="Gene3D" id="3.30.450.20">
    <property type="entry name" value="PAS domain"/>
    <property type="match status" value="2"/>
</dbReference>
<dbReference type="SMART" id="SM00267">
    <property type="entry name" value="GGDEF"/>
    <property type="match status" value="1"/>
</dbReference>
<dbReference type="PROSITE" id="PS50112">
    <property type="entry name" value="PAS"/>
    <property type="match status" value="1"/>
</dbReference>
<sequence>MNPAHLSSSPTAERACADEALAQLTQQLQLERAARTRAEEQLDLRNHELDEALRQRHDSEHRLRLALAGSRKGVWNWDADSDLVRIDSFEFDDKPLPMTCSSSGLAELVHADDVDALRMAWRLHMSGARPDLDMSFRLCLGEHVRWVRVRGSALERDGKGLARRMTGTIKDVTSQRHAEQSLRLMAHAFSSTRDALVVTDHDWRIVEANEAYCRLAGAAPNAVQGTVLTERLNLPALAPLPIGDEAAWAEVTEMRRLDGLRVPVDVTITTLPGDHSGGTYLVSLNDISEQRRVEARLEHLALSDAVTGLPNRSALENQLLRQLDREQAFALMYLDVEGVKEVNDSFGHDAGDDLLRQLADRLRTILPAGTFISRWGGDEFVLVLAPGSGETEVRSCAQTMIAALSPPMKVFLNEISVAPSIGAVLVPRDGRESGLLLRKADSAMQAAKLRGRDSLAFYDGSLDTDSQRRVRMHNQLRLDAERNGFTFVAQPKVDREGHAVGAELLMRWPTAAFGMVSPGEFIPMAEKIGLIGLMGRHALHAAAQLAARSLQVHQPLPVAVNLSPKQLLQRGLDRQLLLACERAGVAPAMLELELTESALVDNMTIIEPLLQRLRQHGFSLALDDFGTGFSSLSYLRHLPFNKIKIDRSFVMDIDHDHRAARLLAHMVKLCGALGMSTVAEGVESESQFKALLDLGVQEFQGYYFARPLPVDEWVARLSARPGEPPHLPT</sequence>
<dbReference type="InterPro" id="IPR000160">
    <property type="entry name" value="GGDEF_dom"/>
</dbReference>
<accession>B1Y236</accession>
<dbReference type="SMART" id="SM00091">
    <property type="entry name" value="PAS"/>
    <property type="match status" value="1"/>
</dbReference>
<evidence type="ECO:0000313" key="7">
    <source>
        <dbReference type="Proteomes" id="UP000001693"/>
    </source>
</evidence>
<keyword evidence="7" id="KW-1185">Reference proteome</keyword>
<dbReference type="Pfam" id="PF08448">
    <property type="entry name" value="PAS_4"/>
    <property type="match status" value="1"/>
</dbReference>